<evidence type="ECO:0000256" key="8">
    <source>
        <dbReference type="SAM" id="MobiDB-lite"/>
    </source>
</evidence>
<keyword evidence="4" id="KW-0969">Cilium</keyword>
<dbReference type="Gene3D" id="1.20.890.10">
    <property type="entry name" value="cAMP-dependent protein kinase regulatory subunit, dimerization-anchoring domain"/>
    <property type="match status" value="1"/>
</dbReference>
<comment type="subcellular location">
    <subcellularLocation>
        <location evidence="1">Cell projection</location>
        <location evidence="1">Cilium</location>
        <location evidence="1">Flagellum</location>
    </subcellularLocation>
</comment>
<evidence type="ECO:0000256" key="6">
    <source>
        <dbReference type="ARBA" id="ARBA00035651"/>
    </source>
</evidence>
<dbReference type="AlphaFoldDB" id="A0ABD1J593"/>
<keyword evidence="3" id="KW-0282">Flagellum</keyword>
<keyword evidence="10" id="KW-1185">Reference proteome</keyword>
<evidence type="ECO:0000313" key="10">
    <source>
        <dbReference type="Proteomes" id="UP001591681"/>
    </source>
</evidence>
<dbReference type="Proteomes" id="UP001591681">
    <property type="component" value="Unassembled WGS sequence"/>
</dbReference>
<name>A0ABD1J593_9TELE</name>
<sequence length="313" mass="35019">MSQSRHDDDVFIPDTLPEFLKHYTKAVIRTQPEDLLQWSHKYFTAMVKGQPLPVCQPSDHHTLHAVRNLTPEILRELHSQFNGQRLVSQGAIMLTWKSLNLAENCLTAAFTLGRFGEQVEWMKFFTLCCNYLGGNIRQALVQACHILNSDPQCPDACVSFSLFKCLYLYLAYVTNKLTLQQAEETLSLLQQKTGNGVVRVSDFISDYKLILDPNHVVLALEPDPPQRSTPALWACASSHRWTCWAARCQEVTLFLIAAQPHVVSMATQAQSVQLSSVELQTASQETRGPSEHGLLAGHSRDGSRPVSSCLPMA</sequence>
<evidence type="ECO:0000256" key="4">
    <source>
        <dbReference type="ARBA" id="ARBA00023069"/>
    </source>
</evidence>
<evidence type="ECO:0008006" key="11">
    <source>
        <dbReference type="Google" id="ProtNLM"/>
    </source>
</evidence>
<evidence type="ECO:0000256" key="2">
    <source>
        <dbReference type="ARBA" id="ARBA00022843"/>
    </source>
</evidence>
<dbReference type="PANTHER" id="PTHR14952:SF12">
    <property type="entry name" value="ROPPORIN-1B"/>
    <property type="match status" value="1"/>
</dbReference>
<protein>
    <recommendedName>
        <fullName evidence="11">Ropporin-1-like protein</fullName>
    </recommendedName>
</protein>
<reference evidence="9 10" key="1">
    <citation type="submission" date="2024-09" db="EMBL/GenBank/DDBJ databases">
        <title>A chromosome-level genome assembly of Gray's grenadier anchovy, Coilia grayii.</title>
        <authorList>
            <person name="Fu Z."/>
        </authorList>
    </citation>
    <scope>NUCLEOTIDE SEQUENCE [LARGE SCALE GENOMIC DNA]</scope>
    <source>
        <strain evidence="9">G4</strain>
        <tissue evidence="9">Muscle</tissue>
    </source>
</reference>
<keyword evidence="5" id="KW-0966">Cell projection</keyword>
<keyword evidence="2" id="KW-0832">Ubl conjugation</keyword>
<dbReference type="GO" id="GO:0031514">
    <property type="term" value="C:motile cilium"/>
    <property type="evidence" value="ECO:0007669"/>
    <property type="project" value="UniProtKB-SubCell"/>
</dbReference>
<comment type="function">
    <text evidence="7">Important for male fertility. With ROPN1L, involved in fibrous sheath integrity and sperm motility, plays a role in PKA-dependent signaling processes required for spermatozoa capacitation.</text>
</comment>
<evidence type="ECO:0000256" key="1">
    <source>
        <dbReference type="ARBA" id="ARBA00004230"/>
    </source>
</evidence>
<evidence type="ECO:0000256" key="3">
    <source>
        <dbReference type="ARBA" id="ARBA00022846"/>
    </source>
</evidence>
<dbReference type="EMBL" id="JBHFQA010000020">
    <property type="protein sequence ID" value="KAL2081480.1"/>
    <property type="molecule type" value="Genomic_DNA"/>
</dbReference>
<accession>A0ABD1J593</accession>
<evidence type="ECO:0000313" key="9">
    <source>
        <dbReference type="EMBL" id="KAL2081480.1"/>
    </source>
</evidence>
<comment type="caution">
    <text evidence="9">The sequence shown here is derived from an EMBL/GenBank/DDBJ whole genome shotgun (WGS) entry which is preliminary data.</text>
</comment>
<organism evidence="9 10">
    <name type="scientific">Coilia grayii</name>
    <name type="common">Gray's grenadier anchovy</name>
    <dbReference type="NCBI Taxonomy" id="363190"/>
    <lineage>
        <taxon>Eukaryota</taxon>
        <taxon>Metazoa</taxon>
        <taxon>Chordata</taxon>
        <taxon>Craniata</taxon>
        <taxon>Vertebrata</taxon>
        <taxon>Euteleostomi</taxon>
        <taxon>Actinopterygii</taxon>
        <taxon>Neopterygii</taxon>
        <taxon>Teleostei</taxon>
        <taxon>Clupei</taxon>
        <taxon>Clupeiformes</taxon>
        <taxon>Clupeoidei</taxon>
        <taxon>Engraulidae</taxon>
        <taxon>Coilinae</taxon>
        <taxon>Coilia</taxon>
    </lineage>
</organism>
<evidence type="ECO:0000256" key="5">
    <source>
        <dbReference type="ARBA" id="ARBA00023273"/>
    </source>
</evidence>
<dbReference type="PANTHER" id="PTHR14952">
    <property type="entry name" value="ROPPORIN-1-LIKE PROTEIN"/>
    <property type="match status" value="1"/>
</dbReference>
<feature type="region of interest" description="Disordered" evidence="8">
    <location>
        <begin position="280"/>
        <end position="313"/>
    </location>
</feature>
<dbReference type="SUPFAM" id="SSF47391">
    <property type="entry name" value="Dimerization-anchoring domain of cAMP-dependent PK regulatory subunit"/>
    <property type="match status" value="1"/>
</dbReference>
<comment type="similarity">
    <text evidence="6">Belongs to the ropporin family.</text>
</comment>
<evidence type="ECO:0000256" key="7">
    <source>
        <dbReference type="ARBA" id="ARBA00037541"/>
    </source>
</evidence>
<gene>
    <name evidence="9" type="ORF">ACEWY4_023333</name>
</gene>
<proteinExistence type="inferred from homology"/>